<evidence type="ECO:0000256" key="7">
    <source>
        <dbReference type="RuleBase" id="RU003654"/>
    </source>
</evidence>
<dbReference type="InterPro" id="IPR036573">
    <property type="entry name" value="CBM_sf_5/12"/>
</dbReference>
<evidence type="ECO:0000313" key="10">
    <source>
        <dbReference type="EMBL" id="CAF1086802.1"/>
    </source>
</evidence>
<dbReference type="PANTHER" id="PTHR11716:SF51">
    <property type="entry name" value="PHOSPHOLIPASE A2"/>
    <property type="match status" value="1"/>
</dbReference>
<dbReference type="InterPro" id="IPR001211">
    <property type="entry name" value="PLA2"/>
</dbReference>
<dbReference type="Proteomes" id="UP000663829">
    <property type="component" value="Unassembled WGS sequence"/>
</dbReference>
<dbReference type="GO" id="GO:0030246">
    <property type="term" value="F:carbohydrate binding"/>
    <property type="evidence" value="ECO:0007669"/>
    <property type="project" value="InterPro"/>
</dbReference>
<dbReference type="Pfam" id="PF00068">
    <property type="entry name" value="Phospholip_A2_1"/>
    <property type="match status" value="1"/>
</dbReference>
<dbReference type="EMBL" id="CAJOBC010005117">
    <property type="protein sequence ID" value="CAF3852321.1"/>
    <property type="molecule type" value="Genomic_DNA"/>
</dbReference>
<keyword evidence="5" id="KW-0479">Metal-binding</keyword>
<dbReference type="GO" id="GO:0005543">
    <property type="term" value="F:phospholipid binding"/>
    <property type="evidence" value="ECO:0007669"/>
    <property type="project" value="TreeGrafter"/>
</dbReference>
<name>A0A814N4K7_9BILA</name>
<comment type="cofactor">
    <cofactor evidence="5">
        <name>Ca(2+)</name>
        <dbReference type="ChEBI" id="CHEBI:29108"/>
    </cofactor>
    <text evidence="5">Binds 1 Ca(2+) ion per subunit.</text>
</comment>
<dbReference type="InterPro" id="IPR033113">
    <property type="entry name" value="PLA2_histidine"/>
</dbReference>
<dbReference type="AlphaFoldDB" id="A0A814N4K7"/>
<keyword evidence="2 8" id="KW-0964">Secreted</keyword>
<evidence type="ECO:0000256" key="5">
    <source>
        <dbReference type="PIRSR" id="PIRSR601211-2"/>
    </source>
</evidence>
<keyword evidence="8" id="KW-0378">Hydrolase</keyword>
<feature type="signal peptide" evidence="8">
    <location>
        <begin position="1"/>
        <end position="17"/>
    </location>
</feature>
<dbReference type="SMART" id="SM00085">
    <property type="entry name" value="PA2c"/>
    <property type="match status" value="1"/>
</dbReference>
<proteinExistence type="inferred from homology"/>
<dbReference type="OrthoDB" id="5841574at2759"/>
<dbReference type="PANTHER" id="PTHR11716">
    <property type="entry name" value="PHOSPHOLIPASE A2 FAMILY MEMBER"/>
    <property type="match status" value="1"/>
</dbReference>
<keyword evidence="8" id="KW-0732">Signal</keyword>
<evidence type="ECO:0000256" key="3">
    <source>
        <dbReference type="ARBA" id="ARBA00023157"/>
    </source>
</evidence>
<accession>A0A814N4K7</accession>
<evidence type="ECO:0000256" key="4">
    <source>
        <dbReference type="PIRSR" id="PIRSR601211-1"/>
    </source>
</evidence>
<dbReference type="GO" id="GO:0005509">
    <property type="term" value="F:calcium ion binding"/>
    <property type="evidence" value="ECO:0007669"/>
    <property type="project" value="InterPro"/>
</dbReference>
<feature type="active site" evidence="4">
    <location>
        <position position="66"/>
    </location>
</feature>
<dbReference type="SUPFAM" id="SSF51055">
    <property type="entry name" value="Carbohydrate binding domain"/>
    <property type="match status" value="1"/>
</dbReference>
<dbReference type="GO" id="GO:0016042">
    <property type="term" value="P:lipid catabolic process"/>
    <property type="evidence" value="ECO:0007669"/>
    <property type="project" value="InterPro"/>
</dbReference>
<dbReference type="PRINTS" id="PR00389">
    <property type="entry name" value="PHPHLIPASEA2"/>
</dbReference>
<dbReference type="Proteomes" id="UP000681722">
    <property type="component" value="Unassembled WGS sequence"/>
</dbReference>
<feature type="disulfide bond" evidence="6">
    <location>
        <begin position="80"/>
        <end position="108"/>
    </location>
</feature>
<sequence>MLIPTNIFLAVLTFVYGQTRNAAQFGMMIQFQGLNAMEYEGYGCWCGYGTKGDMTVDATDRCCQVHDRCYDEAQLTHNDCLLGKATLTTYDATDYAGDIKCTDERNTCDYAVCMCDREAVKCYKKHVATFDLDFDNWEGVCDPSDTTTEKCFDAWDKTKVYVNGMDVSRHGINYRANHWSLGSPPELNHNFGKDLSREFAKGSKCRPAS</sequence>
<keyword evidence="8" id="KW-0443">Lipid metabolism</keyword>
<dbReference type="CDD" id="cd00125">
    <property type="entry name" value="PLA2c"/>
    <property type="match status" value="1"/>
</dbReference>
<evidence type="ECO:0000313" key="12">
    <source>
        <dbReference type="Proteomes" id="UP000663829"/>
    </source>
</evidence>
<dbReference type="InterPro" id="IPR016090">
    <property type="entry name" value="PLA2-like_dom"/>
</dbReference>
<dbReference type="GO" id="GO:0047498">
    <property type="term" value="F:calcium-dependent phospholipase A2 activity"/>
    <property type="evidence" value="ECO:0007669"/>
    <property type="project" value="TreeGrafter"/>
</dbReference>
<protein>
    <recommendedName>
        <fullName evidence="8">Phospholipase A2</fullName>
        <ecNumber evidence="8">3.1.1.4</ecNumber>
    </recommendedName>
</protein>
<keyword evidence="12" id="KW-1185">Reference proteome</keyword>
<feature type="disulfide bond" evidence="6">
    <location>
        <begin position="62"/>
        <end position="122"/>
    </location>
</feature>
<evidence type="ECO:0000256" key="1">
    <source>
        <dbReference type="ARBA" id="ARBA00004613"/>
    </source>
</evidence>
<keyword evidence="3 6" id="KW-1015">Disulfide bond</keyword>
<feature type="disulfide bond" evidence="6">
    <location>
        <begin position="69"/>
        <end position="115"/>
    </location>
</feature>
<dbReference type="GO" id="GO:0050482">
    <property type="term" value="P:arachidonate secretion"/>
    <property type="evidence" value="ECO:0007669"/>
    <property type="project" value="InterPro"/>
</dbReference>
<comment type="catalytic activity">
    <reaction evidence="8">
        <text>a 1,2-diacyl-sn-glycero-3-phosphocholine + H2O = a 1-acyl-sn-glycero-3-phosphocholine + a fatty acid + H(+)</text>
        <dbReference type="Rhea" id="RHEA:15801"/>
        <dbReference type="ChEBI" id="CHEBI:15377"/>
        <dbReference type="ChEBI" id="CHEBI:15378"/>
        <dbReference type="ChEBI" id="CHEBI:28868"/>
        <dbReference type="ChEBI" id="CHEBI:57643"/>
        <dbReference type="ChEBI" id="CHEBI:58168"/>
        <dbReference type="EC" id="3.1.1.4"/>
    </reaction>
</comment>
<comment type="similarity">
    <text evidence="7">Belongs to the phospholipase A2 family.</text>
</comment>
<feature type="domain" description="Phospholipase A2-like central" evidence="9">
    <location>
        <begin position="21"/>
        <end position="141"/>
    </location>
</feature>
<evidence type="ECO:0000259" key="9">
    <source>
        <dbReference type="SMART" id="SM00085"/>
    </source>
</evidence>
<evidence type="ECO:0000256" key="6">
    <source>
        <dbReference type="PIRSR" id="PIRSR601211-3"/>
    </source>
</evidence>
<feature type="binding site" evidence="5">
    <location>
        <position position="49"/>
    </location>
    <ligand>
        <name>Ca(2+)</name>
        <dbReference type="ChEBI" id="CHEBI:29108"/>
    </ligand>
</feature>
<organism evidence="10 12">
    <name type="scientific">Didymodactylos carnosus</name>
    <dbReference type="NCBI Taxonomy" id="1234261"/>
    <lineage>
        <taxon>Eukaryota</taxon>
        <taxon>Metazoa</taxon>
        <taxon>Spiralia</taxon>
        <taxon>Gnathifera</taxon>
        <taxon>Rotifera</taxon>
        <taxon>Eurotatoria</taxon>
        <taxon>Bdelloidea</taxon>
        <taxon>Philodinida</taxon>
        <taxon>Philodinidae</taxon>
        <taxon>Didymodactylos</taxon>
    </lineage>
</organism>
<comment type="subcellular location">
    <subcellularLocation>
        <location evidence="1 8">Secreted</location>
    </subcellularLocation>
</comment>
<comment type="caution">
    <text evidence="10">The sequence shown here is derived from an EMBL/GenBank/DDBJ whole genome shotgun (WGS) entry which is preliminary data.</text>
</comment>
<dbReference type="EC" id="3.1.1.4" evidence="8"/>
<reference evidence="10" key="1">
    <citation type="submission" date="2021-02" db="EMBL/GenBank/DDBJ databases">
        <authorList>
            <person name="Nowell W R."/>
        </authorList>
    </citation>
    <scope>NUCLEOTIDE SEQUENCE</scope>
</reference>
<keyword evidence="5 8" id="KW-0106">Calcium</keyword>
<dbReference type="CDD" id="cd12215">
    <property type="entry name" value="ChiC_BD"/>
    <property type="match status" value="1"/>
</dbReference>
<dbReference type="GO" id="GO:0006644">
    <property type="term" value="P:phospholipid metabolic process"/>
    <property type="evidence" value="ECO:0007669"/>
    <property type="project" value="InterPro"/>
</dbReference>
<feature type="binding site" evidence="5">
    <location>
        <position position="47"/>
    </location>
    <ligand>
        <name>Ca(2+)</name>
        <dbReference type="ChEBI" id="CHEBI:29108"/>
    </ligand>
</feature>
<feature type="binding site" evidence="5">
    <location>
        <position position="67"/>
    </location>
    <ligand>
        <name>Ca(2+)</name>
        <dbReference type="ChEBI" id="CHEBI:29108"/>
    </ligand>
</feature>
<dbReference type="GO" id="GO:0005975">
    <property type="term" value="P:carbohydrate metabolic process"/>
    <property type="evidence" value="ECO:0007669"/>
    <property type="project" value="InterPro"/>
</dbReference>
<dbReference type="PROSITE" id="PS00118">
    <property type="entry name" value="PA2_HIS"/>
    <property type="match status" value="1"/>
</dbReference>
<evidence type="ECO:0000256" key="2">
    <source>
        <dbReference type="ARBA" id="ARBA00022525"/>
    </source>
</evidence>
<dbReference type="GO" id="GO:0004553">
    <property type="term" value="F:hydrolase activity, hydrolyzing O-glycosyl compounds"/>
    <property type="evidence" value="ECO:0007669"/>
    <property type="project" value="InterPro"/>
</dbReference>
<dbReference type="Gene3D" id="2.10.10.20">
    <property type="entry name" value="Carbohydrate-binding module superfamily 5/12"/>
    <property type="match status" value="1"/>
</dbReference>
<feature type="disulfide bond" evidence="6">
    <location>
        <begin position="101"/>
        <end position="113"/>
    </location>
</feature>
<feature type="disulfide bond" evidence="6">
    <location>
        <begin position="46"/>
        <end position="63"/>
    </location>
</feature>
<evidence type="ECO:0000313" key="11">
    <source>
        <dbReference type="EMBL" id="CAF3852321.1"/>
    </source>
</evidence>
<evidence type="ECO:0000256" key="8">
    <source>
        <dbReference type="RuleBase" id="RU361236"/>
    </source>
</evidence>
<dbReference type="GO" id="GO:0005576">
    <property type="term" value="C:extracellular region"/>
    <property type="evidence" value="ECO:0007669"/>
    <property type="project" value="UniProtKB-SubCell"/>
</dbReference>
<feature type="chain" id="PRO_5035957038" description="Phospholipase A2" evidence="8">
    <location>
        <begin position="18"/>
        <end position="209"/>
    </location>
</feature>
<dbReference type="SUPFAM" id="SSF48619">
    <property type="entry name" value="Phospholipase A2, PLA2"/>
    <property type="match status" value="1"/>
</dbReference>
<dbReference type="EMBL" id="CAJNOQ010005117">
    <property type="protein sequence ID" value="CAF1086802.1"/>
    <property type="molecule type" value="Genomic_DNA"/>
</dbReference>
<dbReference type="InterPro" id="IPR036444">
    <property type="entry name" value="PLipase_A2_dom_sf"/>
</dbReference>
<dbReference type="Gene3D" id="1.20.90.10">
    <property type="entry name" value="Phospholipase A2 domain"/>
    <property type="match status" value="1"/>
</dbReference>
<gene>
    <name evidence="10" type="ORF">GPM918_LOCUS18047</name>
    <name evidence="11" type="ORF">SRO942_LOCUS18044</name>
</gene>
<feature type="active site" evidence="4">
    <location>
        <position position="116"/>
    </location>
</feature>